<accession>A0AAV7L6X4</accession>
<comment type="cofactor">
    <cofactor evidence="1 13">
        <name>heme</name>
        <dbReference type="ChEBI" id="CHEBI:30413"/>
    </cofactor>
</comment>
<keyword evidence="16" id="KW-1185">Reference proteome</keyword>
<comment type="caution">
    <text evidence="15">The sequence shown here is derived from an EMBL/GenBank/DDBJ whole genome shotgun (WGS) entry which is preliminary data.</text>
</comment>
<evidence type="ECO:0000313" key="15">
    <source>
        <dbReference type="EMBL" id="KAJ1087391.1"/>
    </source>
</evidence>
<dbReference type="GO" id="GO:0006805">
    <property type="term" value="P:xenobiotic metabolic process"/>
    <property type="evidence" value="ECO:0007669"/>
    <property type="project" value="TreeGrafter"/>
</dbReference>
<reference evidence="15" key="1">
    <citation type="journal article" date="2022" name="bioRxiv">
        <title>Sequencing and chromosome-scale assembly of the giantPleurodeles waltlgenome.</title>
        <authorList>
            <person name="Brown T."/>
            <person name="Elewa A."/>
            <person name="Iarovenko S."/>
            <person name="Subramanian E."/>
            <person name="Araus A.J."/>
            <person name="Petzold A."/>
            <person name="Susuki M."/>
            <person name="Suzuki K.-i.T."/>
            <person name="Hayashi T."/>
            <person name="Toyoda A."/>
            <person name="Oliveira C."/>
            <person name="Osipova E."/>
            <person name="Leigh N.D."/>
            <person name="Simon A."/>
            <person name="Yun M.H."/>
        </authorList>
    </citation>
    <scope>NUCLEOTIDE SEQUENCE</scope>
    <source>
        <strain evidence="15">20211129_DDA</strain>
        <tissue evidence="15">Liver</tissue>
    </source>
</reference>
<dbReference type="SUPFAM" id="SSF48264">
    <property type="entry name" value="Cytochrome P450"/>
    <property type="match status" value="1"/>
</dbReference>
<evidence type="ECO:0000256" key="11">
    <source>
        <dbReference type="ARBA" id="ARBA00023033"/>
    </source>
</evidence>
<dbReference type="GO" id="GO:0020037">
    <property type="term" value="F:heme binding"/>
    <property type="evidence" value="ECO:0007669"/>
    <property type="project" value="InterPro"/>
</dbReference>
<dbReference type="PROSITE" id="PS00086">
    <property type="entry name" value="CYTOCHROME_P450"/>
    <property type="match status" value="1"/>
</dbReference>
<evidence type="ECO:0000256" key="5">
    <source>
        <dbReference type="ARBA" id="ARBA00022617"/>
    </source>
</evidence>
<keyword evidence="9 14" id="KW-0560">Oxidoreductase</keyword>
<evidence type="ECO:0000256" key="14">
    <source>
        <dbReference type="RuleBase" id="RU000461"/>
    </source>
</evidence>
<dbReference type="GO" id="GO:0005506">
    <property type="term" value="F:iron ion binding"/>
    <property type="evidence" value="ECO:0007669"/>
    <property type="project" value="InterPro"/>
</dbReference>
<dbReference type="GO" id="GO:0006082">
    <property type="term" value="P:organic acid metabolic process"/>
    <property type="evidence" value="ECO:0007669"/>
    <property type="project" value="TreeGrafter"/>
</dbReference>
<dbReference type="InterPro" id="IPR050182">
    <property type="entry name" value="Cytochrome_P450_fam2"/>
</dbReference>
<comment type="similarity">
    <text evidence="4 14">Belongs to the cytochrome P450 family.</text>
</comment>
<feature type="binding site" description="axial binding residue" evidence="13">
    <location>
        <position position="436"/>
    </location>
    <ligand>
        <name>heme</name>
        <dbReference type="ChEBI" id="CHEBI:30413"/>
    </ligand>
    <ligandPart>
        <name>Fe</name>
        <dbReference type="ChEBI" id="CHEBI:18248"/>
    </ligandPart>
</feature>
<evidence type="ECO:0000256" key="12">
    <source>
        <dbReference type="ARBA" id="ARBA00023136"/>
    </source>
</evidence>
<organism evidence="15 16">
    <name type="scientific">Pleurodeles waltl</name>
    <name type="common">Iberian ribbed newt</name>
    <dbReference type="NCBI Taxonomy" id="8319"/>
    <lineage>
        <taxon>Eukaryota</taxon>
        <taxon>Metazoa</taxon>
        <taxon>Chordata</taxon>
        <taxon>Craniata</taxon>
        <taxon>Vertebrata</taxon>
        <taxon>Euteleostomi</taxon>
        <taxon>Amphibia</taxon>
        <taxon>Batrachia</taxon>
        <taxon>Caudata</taxon>
        <taxon>Salamandroidea</taxon>
        <taxon>Salamandridae</taxon>
        <taxon>Pleurodelinae</taxon>
        <taxon>Pleurodeles</taxon>
    </lineage>
</organism>
<dbReference type="PRINTS" id="PR00385">
    <property type="entry name" value="P450"/>
</dbReference>
<evidence type="ECO:0008006" key="17">
    <source>
        <dbReference type="Google" id="ProtNLM"/>
    </source>
</evidence>
<evidence type="ECO:0000256" key="3">
    <source>
        <dbReference type="ARBA" id="ARBA00004586"/>
    </source>
</evidence>
<comment type="subcellular location">
    <subcellularLocation>
        <location evidence="3">Endoplasmic reticulum membrane</location>
    </subcellularLocation>
    <subcellularLocation>
        <location evidence="2">Microsome membrane</location>
    </subcellularLocation>
</comment>
<keyword evidence="7" id="KW-0256">Endoplasmic reticulum</keyword>
<dbReference type="EMBL" id="JANPWB010000015">
    <property type="protein sequence ID" value="KAJ1087391.1"/>
    <property type="molecule type" value="Genomic_DNA"/>
</dbReference>
<dbReference type="GO" id="GO:0016712">
    <property type="term" value="F:oxidoreductase activity, acting on paired donors, with incorporation or reduction of molecular oxygen, reduced flavin or flavoprotein as one donor, and incorporation of one atom of oxygen"/>
    <property type="evidence" value="ECO:0007669"/>
    <property type="project" value="InterPro"/>
</dbReference>
<keyword evidence="12" id="KW-0472">Membrane</keyword>
<evidence type="ECO:0000256" key="4">
    <source>
        <dbReference type="ARBA" id="ARBA00010617"/>
    </source>
</evidence>
<dbReference type="GO" id="GO:0005789">
    <property type="term" value="C:endoplasmic reticulum membrane"/>
    <property type="evidence" value="ECO:0007669"/>
    <property type="project" value="UniProtKB-SubCell"/>
</dbReference>
<keyword evidence="10 13" id="KW-0408">Iron</keyword>
<dbReference type="PRINTS" id="PR01684">
    <property type="entry name" value="EP450ICYP2A"/>
</dbReference>
<dbReference type="AlphaFoldDB" id="A0AAV7L6X4"/>
<name>A0AAV7L6X4_PLEWA</name>
<evidence type="ECO:0000256" key="8">
    <source>
        <dbReference type="ARBA" id="ARBA00022848"/>
    </source>
</evidence>
<evidence type="ECO:0000313" key="16">
    <source>
        <dbReference type="Proteomes" id="UP001066276"/>
    </source>
</evidence>
<dbReference type="PANTHER" id="PTHR24300">
    <property type="entry name" value="CYTOCHROME P450 508A4-RELATED"/>
    <property type="match status" value="1"/>
</dbReference>
<evidence type="ECO:0000256" key="10">
    <source>
        <dbReference type="ARBA" id="ARBA00023004"/>
    </source>
</evidence>
<dbReference type="InterPro" id="IPR036396">
    <property type="entry name" value="Cyt_P450_sf"/>
</dbReference>
<evidence type="ECO:0000256" key="9">
    <source>
        <dbReference type="ARBA" id="ARBA00023002"/>
    </source>
</evidence>
<dbReference type="PRINTS" id="PR00463">
    <property type="entry name" value="EP450I"/>
</dbReference>
<dbReference type="Gene3D" id="1.10.630.10">
    <property type="entry name" value="Cytochrome P450"/>
    <property type="match status" value="1"/>
</dbReference>
<protein>
    <recommendedName>
        <fullName evidence="17">Cytochrome P450 2J6-like</fullName>
    </recommendedName>
</protein>
<proteinExistence type="inferred from homology"/>
<dbReference type="Proteomes" id="UP001066276">
    <property type="component" value="Chromosome 11"/>
</dbReference>
<keyword evidence="8" id="KW-0492">Microsome</keyword>
<dbReference type="InterPro" id="IPR017972">
    <property type="entry name" value="Cyt_P450_CS"/>
</dbReference>
<evidence type="ECO:0000256" key="7">
    <source>
        <dbReference type="ARBA" id="ARBA00022824"/>
    </source>
</evidence>
<gene>
    <name evidence="15" type="ORF">NDU88_000565</name>
</gene>
<dbReference type="InterPro" id="IPR002401">
    <property type="entry name" value="Cyt_P450_E_grp-I"/>
</dbReference>
<keyword evidence="11 14" id="KW-0503">Monooxygenase</keyword>
<evidence type="ECO:0000256" key="1">
    <source>
        <dbReference type="ARBA" id="ARBA00001971"/>
    </source>
</evidence>
<dbReference type="InterPro" id="IPR008067">
    <property type="entry name" value="Cyt_P450_E_grp-I_CYP2A-like"/>
</dbReference>
<evidence type="ECO:0000256" key="13">
    <source>
        <dbReference type="PIRSR" id="PIRSR602401-1"/>
    </source>
</evidence>
<dbReference type="Pfam" id="PF00067">
    <property type="entry name" value="p450"/>
    <property type="match status" value="1"/>
</dbReference>
<sequence length="501" mass="56511">MPLLTQLALGLLFAILVAHFFKLQWLRRRFPPGPTPLPIIGNLWTLKFVLHHEILMQLAKTYGNIFTVWLGHTPVVVLNGCQTIREGLIGHSAELSGRPTTPLFQKISKGKGVLLSSGHNWKQQRRFGLMTLKNLGLGKKKLEARIQEEAESLVEYFAMKKGKILDPAPAIVYSVTSVISAVIFGHRFSRDDKELHRLIESLNVVIDTFVSMCALLFDVFPWLMRHLPGPHNDLFESNAYVVKFVKKEIKSHKENGFSQEPQDMIGFYLNKLSQDPPDSTSTFDEANMISLASDFFAAGMETTSTALRWALLYLVTQPEIQEKVKKELSATFGESQVIQYEDRKRVPYTNAVIHEVLRISSIAPIGIIRQTVNDTSLQGFNIEKGTLIIANLSSSLYDPAYWETPRQFNPGHFLDKEGNFIKKEAFLPFSAGHRVCLGEQLARTELFIFLTSLLRAFTLKLPEGVKNVNMDPVFGGTMKPHPYQICAVPRYAKGAPGRRKD</sequence>
<evidence type="ECO:0000256" key="6">
    <source>
        <dbReference type="ARBA" id="ARBA00022723"/>
    </source>
</evidence>
<evidence type="ECO:0000256" key="2">
    <source>
        <dbReference type="ARBA" id="ARBA00004524"/>
    </source>
</evidence>
<dbReference type="FunFam" id="1.10.630.10:FF:000004">
    <property type="entry name" value="cytochrome P450 2D15 isoform X1"/>
    <property type="match status" value="1"/>
</dbReference>
<dbReference type="InterPro" id="IPR001128">
    <property type="entry name" value="Cyt_P450"/>
</dbReference>
<keyword evidence="6 13" id="KW-0479">Metal-binding</keyword>
<keyword evidence="5 13" id="KW-0349">Heme</keyword>
<dbReference type="PANTHER" id="PTHR24300:SF368">
    <property type="entry name" value="CYTOCHROME P450, FAMILY 2, SUBFAMILY AB, POLYPEPTIDE 1"/>
    <property type="match status" value="1"/>
</dbReference>